<feature type="site" description="Interaction with galactose moiety of substrate glycoprotein" evidence="19">
    <location>
        <position position="211"/>
    </location>
</feature>
<dbReference type="EC" id="2.4.1.135" evidence="5 20"/>
<feature type="binding site" evidence="17">
    <location>
        <position position="147"/>
    </location>
    <ligand>
        <name>UDP-alpha-D-glucuronate</name>
        <dbReference type="ChEBI" id="CHEBI:58052"/>
    </ligand>
</feature>
<sequence>MTKYSPLTRKMSNEVRISQRKFIAIVIIVVILLIYTLTRSSSCDSKEFTINNNQQQSQSLDNKPIIYAITPTYARPVQKAELTRLSHVFRLVPNLFWVIVEDADETSALVRNLVNRAMLSQRCVLLNAKTPTNFKLSKRDPHWSKPRGVEQRNEALKWIRKKIKHEPGHSIVYFMDDDNSYSTELFEEMSKIERMRVGVWPVGLVGAMKVEKPIVENDKVVGFNSVWRPERPFPIDMAGFAISSDLFEANPSAQFNYEVEKGYQESEILRQVTTREKLQPIASNQILVWHTRTEASKMDNEIKLGKKGLPPSDEGMII</sequence>
<dbReference type="GO" id="GO:0050650">
    <property type="term" value="P:chondroitin sulfate proteoglycan biosynthetic process"/>
    <property type="evidence" value="ECO:0007669"/>
    <property type="project" value="TreeGrafter"/>
</dbReference>
<evidence type="ECO:0000256" key="4">
    <source>
        <dbReference type="ARBA" id="ARBA00007706"/>
    </source>
</evidence>
<accession>A0A9J6BU14</accession>
<feature type="transmembrane region" description="Helical" evidence="20">
    <location>
        <begin position="21"/>
        <end position="38"/>
    </location>
</feature>
<dbReference type="CDD" id="cd00218">
    <property type="entry name" value="GlcAT-I"/>
    <property type="match status" value="1"/>
</dbReference>
<comment type="caution">
    <text evidence="21">The sequence shown here is derived from an EMBL/GenBank/DDBJ whole genome shotgun (WGS) entry which is preliminary data.</text>
</comment>
<keyword evidence="14 18" id="KW-0464">Manganese</keyword>
<dbReference type="Gene3D" id="3.90.550.10">
    <property type="entry name" value="Spore Coat Polysaccharide Biosynthesis Protein SpsA, Chain A"/>
    <property type="match status" value="1"/>
</dbReference>
<keyword evidence="11 20" id="KW-0333">Golgi apparatus</keyword>
<organism evidence="21 22">
    <name type="scientific">Polypedilum vanderplanki</name>
    <name type="common">Sleeping chironomid midge</name>
    <dbReference type="NCBI Taxonomy" id="319348"/>
    <lineage>
        <taxon>Eukaryota</taxon>
        <taxon>Metazoa</taxon>
        <taxon>Ecdysozoa</taxon>
        <taxon>Arthropoda</taxon>
        <taxon>Hexapoda</taxon>
        <taxon>Insecta</taxon>
        <taxon>Pterygota</taxon>
        <taxon>Neoptera</taxon>
        <taxon>Endopterygota</taxon>
        <taxon>Diptera</taxon>
        <taxon>Nematocera</taxon>
        <taxon>Chironomoidea</taxon>
        <taxon>Chironomidae</taxon>
        <taxon>Chironominae</taxon>
        <taxon>Polypedilum</taxon>
        <taxon>Polypedilum</taxon>
    </lineage>
</organism>
<dbReference type="GO" id="GO:0005975">
    <property type="term" value="P:carbohydrate metabolic process"/>
    <property type="evidence" value="ECO:0007669"/>
    <property type="project" value="TreeGrafter"/>
</dbReference>
<dbReference type="PANTHER" id="PTHR10896:SF65">
    <property type="entry name" value="GALACTOSYLGALACTOSYLXYLOSYLPROTEIN 3-BETA-GLUCURONOSYLTRANSFERASE 3"/>
    <property type="match status" value="1"/>
</dbReference>
<proteinExistence type="inferred from homology"/>
<dbReference type="OrthoDB" id="675023at2759"/>
<comment type="cofactor">
    <cofactor evidence="1 18 20">
        <name>Mn(2+)</name>
        <dbReference type="ChEBI" id="CHEBI:29035"/>
    </cofactor>
</comment>
<dbReference type="GO" id="GO:0046872">
    <property type="term" value="F:metal ion binding"/>
    <property type="evidence" value="ECO:0007669"/>
    <property type="project" value="UniProtKB-KW"/>
</dbReference>
<evidence type="ECO:0000313" key="22">
    <source>
        <dbReference type="Proteomes" id="UP001107558"/>
    </source>
</evidence>
<keyword evidence="22" id="KW-1185">Reference proteome</keyword>
<evidence type="ECO:0000256" key="18">
    <source>
        <dbReference type="PIRSR" id="PIRSR605027-3"/>
    </source>
</evidence>
<feature type="site" description="Interaction with galactose moiety of substrate glycoprotein" evidence="19">
    <location>
        <position position="300"/>
    </location>
</feature>
<dbReference type="PANTHER" id="PTHR10896">
    <property type="entry name" value="GALACTOSYLGALACTOSYLXYLOSYLPROTEIN 3-BETA-GLUCURONOSYLTRANSFERASE BETA-1,3-GLUCURONYLTRANSFERASE"/>
    <property type="match status" value="1"/>
</dbReference>
<keyword evidence="8 18" id="KW-0479">Metal-binding</keyword>
<evidence type="ECO:0000256" key="13">
    <source>
        <dbReference type="ARBA" id="ARBA00023180"/>
    </source>
</evidence>
<dbReference type="GO" id="GO:0015018">
    <property type="term" value="F:galactosylgalactosylxylosylprotein 3-beta-glucuronosyltransferase activity"/>
    <property type="evidence" value="ECO:0007669"/>
    <property type="project" value="UniProtKB-UniRule"/>
</dbReference>
<evidence type="ECO:0000256" key="17">
    <source>
        <dbReference type="PIRSR" id="PIRSR605027-2"/>
    </source>
</evidence>
<evidence type="ECO:0000256" key="16">
    <source>
        <dbReference type="PIRSR" id="PIRSR605027-1"/>
    </source>
</evidence>
<keyword evidence="12 20" id="KW-0472">Membrane</keyword>
<evidence type="ECO:0000256" key="20">
    <source>
        <dbReference type="RuleBase" id="RU363127"/>
    </source>
</evidence>
<evidence type="ECO:0000256" key="19">
    <source>
        <dbReference type="PIRSR" id="PIRSR605027-4"/>
    </source>
</evidence>
<keyword evidence="13" id="KW-0325">Glycoprotein</keyword>
<comment type="pathway">
    <text evidence="3 20">Protein modification; protein glycosylation.</text>
</comment>
<dbReference type="GO" id="GO:0000139">
    <property type="term" value="C:Golgi membrane"/>
    <property type="evidence" value="ECO:0007669"/>
    <property type="project" value="UniProtKB-SubCell"/>
</dbReference>
<dbReference type="AlphaFoldDB" id="A0A9J6BU14"/>
<evidence type="ECO:0000256" key="1">
    <source>
        <dbReference type="ARBA" id="ARBA00001936"/>
    </source>
</evidence>
<dbReference type="Pfam" id="PF03360">
    <property type="entry name" value="Glyco_transf_43"/>
    <property type="match status" value="1"/>
</dbReference>
<comment type="similarity">
    <text evidence="4 20">Belongs to the glycosyltransferase 43 family.</text>
</comment>
<name>A0A9J6BU14_POLVA</name>
<evidence type="ECO:0000313" key="21">
    <source>
        <dbReference type="EMBL" id="KAG5673383.1"/>
    </source>
</evidence>
<comment type="catalytic activity">
    <reaction evidence="15 20">
        <text>3-O-(beta-D-galactosyl-(1-&gt;3)-beta-D-galactosyl-(1-&gt;4)-beta-D-xylosyl)-L-seryl-[protein] + UDP-alpha-D-glucuronate = 3-O-(beta-D-GlcA-(1-&gt;3)-beta-D-Gal-(1-&gt;3)-beta-D-Gal-(1-&gt;4)-beta-D-Xyl)-L-seryl-[protein] + UDP + H(+)</text>
        <dbReference type="Rhea" id="RHEA:24168"/>
        <dbReference type="Rhea" id="RHEA-COMP:12571"/>
        <dbReference type="Rhea" id="RHEA-COMP:12573"/>
        <dbReference type="ChEBI" id="CHEBI:15378"/>
        <dbReference type="ChEBI" id="CHEBI:58052"/>
        <dbReference type="ChEBI" id="CHEBI:58223"/>
        <dbReference type="ChEBI" id="CHEBI:132090"/>
        <dbReference type="ChEBI" id="CHEBI:132093"/>
        <dbReference type="EC" id="2.4.1.135"/>
    </reaction>
</comment>
<evidence type="ECO:0000256" key="11">
    <source>
        <dbReference type="ARBA" id="ARBA00023034"/>
    </source>
</evidence>
<evidence type="ECO:0000256" key="6">
    <source>
        <dbReference type="ARBA" id="ARBA00022679"/>
    </source>
</evidence>
<feature type="binding site" evidence="17">
    <location>
        <position position="102"/>
    </location>
    <ligand>
        <name>UDP-alpha-D-glucuronate</name>
        <dbReference type="ChEBI" id="CHEBI:58052"/>
    </ligand>
</feature>
<feature type="binding site" evidence="17">
    <location>
        <begin position="71"/>
        <end position="73"/>
    </location>
    <ligand>
        <name>UDP-alpha-D-glucuronate</name>
        <dbReference type="ChEBI" id="CHEBI:58052"/>
    </ligand>
</feature>
<feature type="binding site" evidence="17">
    <location>
        <begin position="290"/>
        <end position="292"/>
    </location>
    <ligand>
        <name>UDP-alpha-D-glucuronate</name>
        <dbReference type="ChEBI" id="CHEBI:58052"/>
    </ligand>
</feature>
<keyword evidence="10 20" id="KW-1133">Transmembrane helix</keyword>
<feature type="binding site" evidence="17">
    <location>
        <position position="152"/>
    </location>
    <ligand>
        <name>UDP-alpha-D-glucuronate</name>
        <dbReference type="ChEBI" id="CHEBI:58052"/>
    </ligand>
</feature>
<dbReference type="SUPFAM" id="SSF53448">
    <property type="entry name" value="Nucleotide-diphospho-sugar transferases"/>
    <property type="match status" value="1"/>
</dbReference>
<evidence type="ECO:0000256" key="15">
    <source>
        <dbReference type="ARBA" id="ARBA00047979"/>
    </source>
</evidence>
<protein>
    <recommendedName>
        <fullName evidence="5 20">Galactosylgalactosylxylosylprotein 3-beta-glucuronosyltransferase</fullName>
        <ecNumber evidence="5 20">2.4.1.135</ecNumber>
    </recommendedName>
</protein>
<evidence type="ECO:0000256" key="5">
    <source>
        <dbReference type="ARBA" id="ARBA00012641"/>
    </source>
</evidence>
<evidence type="ECO:0000256" key="3">
    <source>
        <dbReference type="ARBA" id="ARBA00004922"/>
    </source>
</evidence>
<feature type="binding site" evidence="18">
    <location>
        <position position="178"/>
    </location>
    <ligand>
        <name>Mn(2+)</name>
        <dbReference type="ChEBI" id="CHEBI:29035"/>
    </ligand>
</feature>
<keyword evidence="6 20" id="KW-0808">Transferase</keyword>
<keyword evidence="9 20" id="KW-0735">Signal-anchor</keyword>
<evidence type="ECO:0000256" key="8">
    <source>
        <dbReference type="ARBA" id="ARBA00022723"/>
    </source>
</evidence>
<evidence type="ECO:0000256" key="10">
    <source>
        <dbReference type="ARBA" id="ARBA00022989"/>
    </source>
</evidence>
<evidence type="ECO:0000256" key="2">
    <source>
        <dbReference type="ARBA" id="ARBA00004323"/>
    </source>
</evidence>
<gene>
    <name evidence="21" type="ORF">PVAND_003439</name>
</gene>
<dbReference type="InterPro" id="IPR029044">
    <property type="entry name" value="Nucleotide-diphossugar_trans"/>
</dbReference>
<dbReference type="EMBL" id="JADBJN010000003">
    <property type="protein sequence ID" value="KAG5673383.1"/>
    <property type="molecule type" value="Genomic_DNA"/>
</dbReference>
<evidence type="ECO:0000256" key="9">
    <source>
        <dbReference type="ARBA" id="ARBA00022968"/>
    </source>
</evidence>
<evidence type="ECO:0000256" key="7">
    <source>
        <dbReference type="ARBA" id="ARBA00022692"/>
    </source>
</evidence>
<dbReference type="FunFam" id="3.90.550.10:FF:000044">
    <property type="entry name" value="Galactosylgalactosylxylosylprotein 3-beta-glucuronosyltransferase"/>
    <property type="match status" value="1"/>
</dbReference>
<feature type="binding site" evidence="17">
    <location>
        <begin position="176"/>
        <end position="178"/>
    </location>
    <ligand>
        <name>UDP-alpha-D-glucuronate</name>
        <dbReference type="ChEBI" id="CHEBI:58052"/>
    </ligand>
</feature>
<feature type="active site" description="Proton donor/acceptor" evidence="16">
    <location>
        <position position="265"/>
    </location>
</feature>
<evidence type="ECO:0000256" key="12">
    <source>
        <dbReference type="ARBA" id="ARBA00023136"/>
    </source>
</evidence>
<reference evidence="21" key="1">
    <citation type="submission" date="2021-03" db="EMBL/GenBank/DDBJ databases">
        <title>Chromosome level genome of the anhydrobiotic midge Polypedilum vanderplanki.</title>
        <authorList>
            <person name="Yoshida Y."/>
            <person name="Kikawada T."/>
            <person name="Gusev O."/>
        </authorList>
    </citation>
    <scope>NUCLEOTIDE SEQUENCE</scope>
    <source>
        <strain evidence="21">NIAS01</strain>
        <tissue evidence="21">Whole body or cell culture</tissue>
    </source>
</reference>
<dbReference type="InterPro" id="IPR005027">
    <property type="entry name" value="Glyco_trans_43"/>
</dbReference>
<dbReference type="Proteomes" id="UP001107558">
    <property type="component" value="Chromosome 3"/>
</dbReference>
<keyword evidence="7 20" id="KW-0812">Transmembrane</keyword>
<comment type="subcellular location">
    <subcellularLocation>
        <location evidence="2 20">Golgi apparatus membrane</location>
        <topology evidence="2 20">Single-pass type II membrane protein</topology>
    </subcellularLocation>
</comment>
<evidence type="ECO:0000256" key="14">
    <source>
        <dbReference type="ARBA" id="ARBA00023211"/>
    </source>
</evidence>